<keyword evidence="4" id="KW-0808">Transferase</keyword>
<reference evidence="10" key="1">
    <citation type="submission" date="2017-03" db="EMBL/GenBank/DDBJ databases">
        <title>Phytopthora megakarya and P. palmivora, two closely related causual agents of cacao black pod achieved similar genome size and gene model numbers by different mechanisms.</title>
        <authorList>
            <person name="Ali S."/>
            <person name="Shao J."/>
            <person name="Larry D.J."/>
            <person name="Kronmiller B."/>
            <person name="Shen D."/>
            <person name="Strem M.D."/>
            <person name="Melnick R.L."/>
            <person name="Guiltinan M.J."/>
            <person name="Tyler B.M."/>
            <person name="Meinhardt L.W."/>
            <person name="Bailey B.A."/>
        </authorList>
    </citation>
    <scope>NUCLEOTIDE SEQUENCE [LARGE SCALE GENOMIC DNA]</scope>
    <source>
        <strain evidence="10">zdho120</strain>
    </source>
</reference>
<evidence type="ECO:0000256" key="6">
    <source>
        <dbReference type="ARBA" id="ARBA00022723"/>
    </source>
</evidence>
<evidence type="ECO:0000256" key="2">
    <source>
        <dbReference type="ARBA" id="ARBA00022454"/>
    </source>
</evidence>
<evidence type="ECO:0000259" key="8">
    <source>
        <dbReference type="PROSITE" id="PS50280"/>
    </source>
</evidence>
<evidence type="ECO:0000256" key="7">
    <source>
        <dbReference type="ARBA" id="ARBA00022833"/>
    </source>
</evidence>
<evidence type="ECO:0000313" key="9">
    <source>
        <dbReference type="EMBL" id="OWZ03510.1"/>
    </source>
</evidence>
<dbReference type="AlphaFoldDB" id="A0A225VG89"/>
<dbReference type="Pfam" id="PF00856">
    <property type="entry name" value="SET"/>
    <property type="match status" value="1"/>
</dbReference>
<keyword evidence="10" id="KW-1185">Reference proteome</keyword>
<dbReference type="STRING" id="4795.A0A225VG89"/>
<dbReference type="InterPro" id="IPR046341">
    <property type="entry name" value="SET_dom_sf"/>
</dbReference>
<name>A0A225VG89_9STRA</name>
<dbReference type="SUPFAM" id="SSF82199">
    <property type="entry name" value="SET domain"/>
    <property type="match status" value="1"/>
</dbReference>
<protein>
    <recommendedName>
        <fullName evidence="8">SET domain-containing protein</fullName>
    </recommendedName>
</protein>
<keyword evidence="7" id="KW-0862">Zinc</keyword>
<keyword evidence="6" id="KW-0479">Metal-binding</keyword>
<dbReference type="GO" id="GO:0032259">
    <property type="term" value="P:methylation"/>
    <property type="evidence" value="ECO:0007669"/>
    <property type="project" value="UniProtKB-KW"/>
</dbReference>
<accession>A0A225VG89</accession>
<comment type="subcellular location">
    <subcellularLocation>
        <location evidence="1">Chromosome</location>
    </subcellularLocation>
</comment>
<keyword evidence="3" id="KW-0489">Methyltransferase</keyword>
<evidence type="ECO:0000256" key="5">
    <source>
        <dbReference type="ARBA" id="ARBA00022691"/>
    </source>
</evidence>
<comment type="caution">
    <text evidence="9">The sequence shown here is derived from an EMBL/GenBank/DDBJ whole genome shotgun (WGS) entry which is preliminary data.</text>
</comment>
<dbReference type="SMART" id="SM00317">
    <property type="entry name" value="SET"/>
    <property type="match status" value="1"/>
</dbReference>
<dbReference type="InterPro" id="IPR001214">
    <property type="entry name" value="SET_dom"/>
</dbReference>
<keyword evidence="5" id="KW-0949">S-adenosyl-L-methionine</keyword>
<dbReference type="Proteomes" id="UP000198211">
    <property type="component" value="Unassembled WGS sequence"/>
</dbReference>
<organism evidence="9 10">
    <name type="scientific">Phytophthora megakarya</name>
    <dbReference type="NCBI Taxonomy" id="4795"/>
    <lineage>
        <taxon>Eukaryota</taxon>
        <taxon>Sar</taxon>
        <taxon>Stramenopiles</taxon>
        <taxon>Oomycota</taxon>
        <taxon>Peronosporomycetes</taxon>
        <taxon>Peronosporales</taxon>
        <taxon>Peronosporaceae</taxon>
        <taxon>Phytophthora</taxon>
    </lineage>
</organism>
<evidence type="ECO:0000256" key="1">
    <source>
        <dbReference type="ARBA" id="ARBA00004286"/>
    </source>
</evidence>
<evidence type="ECO:0000256" key="3">
    <source>
        <dbReference type="ARBA" id="ARBA00022603"/>
    </source>
</evidence>
<dbReference type="OrthoDB" id="97863at2759"/>
<dbReference type="GO" id="GO:0046872">
    <property type="term" value="F:metal ion binding"/>
    <property type="evidence" value="ECO:0007669"/>
    <property type="project" value="UniProtKB-KW"/>
</dbReference>
<dbReference type="PANTHER" id="PTHR46223:SF3">
    <property type="entry name" value="HISTONE-LYSINE N-METHYLTRANSFERASE SET-23"/>
    <property type="match status" value="1"/>
</dbReference>
<feature type="domain" description="SET" evidence="8">
    <location>
        <begin position="9"/>
        <end position="131"/>
    </location>
</feature>
<proteinExistence type="predicted"/>
<dbReference type="GO" id="GO:0005694">
    <property type="term" value="C:chromosome"/>
    <property type="evidence" value="ECO:0007669"/>
    <property type="project" value="UniProtKB-SubCell"/>
</dbReference>
<sequence>MDCAATAHSTIRLFETARVGLGVFTTSDLDVGDIVAEYTGDLSEFDAIFEGQPDAALKENSGYTLLLNTKSTRKKYVDVDAAKRGSIARYISHPCNPNAVFVEVQYRKTVKVLVRMLEEVKGRAQITVNYGMTGGSNAPVTNVDVRKEASHEECGCTLYKTADDA</sequence>
<gene>
    <name evidence="9" type="ORF">PHMEG_00024751</name>
</gene>
<evidence type="ECO:0000313" key="10">
    <source>
        <dbReference type="Proteomes" id="UP000198211"/>
    </source>
</evidence>
<dbReference type="Gene3D" id="2.170.270.10">
    <property type="entry name" value="SET domain"/>
    <property type="match status" value="1"/>
</dbReference>
<evidence type="ECO:0000256" key="4">
    <source>
        <dbReference type="ARBA" id="ARBA00022679"/>
    </source>
</evidence>
<dbReference type="EMBL" id="NBNE01005476">
    <property type="protein sequence ID" value="OWZ03510.1"/>
    <property type="molecule type" value="Genomic_DNA"/>
</dbReference>
<dbReference type="PANTHER" id="PTHR46223">
    <property type="entry name" value="HISTONE-LYSINE N-METHYLTRANSFERASE SUV39H"/>
    <property type="match status" value="1"/>
</dbReference>
<dbReference type="PROSITE" id="PS50280">
    <property type="entry name" value="SET"/>
    <property type="match status" value="1"/>
</dbReference>
<keyword evidence="2" id="KW-0158">Chromosome</keyword>
<dbReference type="GO" id="GO:0008168">
    <property type="term" value="F:methyltransferase activity"/>
    <property type="evidence" value="ECO:0007669"/>
    <property type="project" value="UniProtKB-KW"/>
</dbReference>
<dbReference type="InterPro" id="IPR050973">
    <property type="entry name" value="H3K9_Histone-Lys_N-MTase"/>
</dbReference>